<proteinExistence type="predicted"/>
<gene>
    <name evidence="1" type="ORF">C4A13_04557</name>
</gene>
<dbReference type="Proteomes" id="UP000254454">
    <property type="component" value="Unassembled WGS sequence"/>
</dbReference>
<dbReference type="AlphaFoldDB" id="A0A370V9W3"/>
<dbReference type="EMBL" id="QONO01000061">
    <property type="protein sequence ID" value="RDR28177.1"/>
    <property type="molecule type" value="Genomic_DNA"/>
</dbReference>
<reference evidence="1 2" key="1">
    <citation type="submission" date="2018-06" db="EMBL/GenBank/DDBJ databases">
        <title>Recombination Drives Gene Content and Phenotype Evolution in Wild Type E. coli Strains.</title>
        <authorList>
            <person name="Field C.M."/>
            <person name="Silander O.K."/>
            <person name="Van Nimwegen E."/>
        </authorList>
    </citation>
    <scope>NUCLEOTIDE SEQUENCE [LARGE SCALE GENOMIC DNA]</scope>
    <source>
        <strain evidence="1 2">SC344</strain>
    </source>
</reference>
<sequence>MILIKTEDRKSFSQYHYDNGAVITHFYTSTIYFHNRVRVMYEKAHKQFTYTTVHSRDFAYLQEEMMPLPDFTLCGEDQLFQYSLLYDVDVLLPIQMEIKEINKSR</sequence>
<accession>A0A370V9W3</accession>
<name>A0A370V9W3_9ESCH</name>
<evidence type="ECO:0000313" key="1">
    <source>
        <dbReference type="EMBL" id="RDR28177.1"/>
    </source>
</evidence>
<comment type="caution">
    <text evidence="1">The sequence shown here is derived from an EMBL/GenBank/DDBJ whole genome shotgun (WGS) entry which is preliminary data.</text>
</comment>
<organism evidence="1 2">
    <name type="scientific">Escherichia marmotae</name>
    <dbReference type="NCBI Taxonomy" id="1499973"/>
    <lineage>
        <taxon>Bacteria</taxon>
        <taxon>Pseudomonadati</taxon>
        <taxon>Pseudomonadota</taxon>
        <taxon>Gammaproteobacteria</taxon>
        <taxon>Enterobacterales</taxon>
        <taxon>Enterobacteriaceae</taxon>
        <taxon>Escherichia</taxon>
    </lineage>
</organism>
<evidence type="ECO:0000313" key="2">
    <source>
        <dbReference type="Proteomes" id="UP000254454"/>
    </source>
</evidence>
<protein>
    <submittedName>
        <fullName evidence="1">Uncharacterized protein</fullName>
    </submittedName>
</protein>